<evidence type="ECO:0000313" key="2">
    <source>
        <dbReference type="Proteomes" id="UP000051660"/>
    </source>
</evidence>
<dbReference type="AlphaFoldDB" id="A0A0R3MT10"/>
<proteinExistence type="predicted"/>
<evidence type="ECO:0000313" key="1">
    <source>
        <dbReference type="EMBL" id="KRR21311.1"/>
    </source>
</evidence>
<dbReference type="OrthoDB" id="8241481at2"/>
<dbReference type="RefSeq" id="WP_057859769.1">
    <property type="nucleotide sequence ID" value="NZ_LLYB01000081.1"/>
</dbReference>
<accession>A0A0R3MT10</accession>
<organism evidence="1 2">
    <name type="scientific">Bradyrhizobium lablabi</name>
    <dbReference type="NCBI Taxonomy" id="722472"/>
    <lineage>
        <taxon>Bacteria</taxon>
        <taxon>Pseudomonadati</taxon>
        <taxon>Pseudomonadota</taxon>
        <taxon>Alphaproteobacteria</taxon>
        <taxon>Hyphomicrobiales</taxon>
        <taxon>Nitrobacteraceae</taxon>
        <taxon>Bradyrhizobium</taxon>
    </lineage>
</organism>
<reference evidence="1 2" key="1">
    <citation type="submission" date="2014-03" db="EMBL/GenBank/DDBJ databases">
        <title>Bradyrhizobium valentinum sp. nov., isolated from effective nodules of Lupinus mariae-josephae, a lupine endemic of basic-lime soils in Eastern Spain.</title>
        <authorList>
            <person name="Duran D."/>
            <person name="Rey L."/>
            <person name="Navarro A."/>
            <person name="Busquets A."/>
            <person name="Imperial J."/>
            <person name="Ruiz-Argueso T."/>
        </authorList>
    </citation>
    <scope>NUCLEOTIDE SEQUENCE [LARGE SCALE GENOMIC DNA]</scope>
    <source>
        <strain evidence="1 2">CCBAU 23086</strain>
    </source>
</reference>
<name>A0A0R3MT10_9BRAD</name>
<dbReference type="Proteomes" id="UP000051660">
    <property type="component" value="Unassembled WGS sequence"/>
</dbReference>
<comment type="caution">
    <text evidence="1">The sequence shown here is derived from an EMBL/GenBank/DDBJ whole genome shotgun (WGS) entry which is preliminary data.</text>
</comment>
<gene>
    <name evidence="1" type="ORF">CQ14_06590</name>
</gene>
<sequence length="104" mass="11587">MADRAYLEALTRRLVDEGLLIEAGWVGLRIACKLEDAPRIQLEEMRNAFFAGAQHVFHSITGGLLDPGSEPTDADLRRMDQIDAELRRFIVEYSARNLPTSGSA</sequence>
<dbReference type="EMBL" id="LLYB01000081">
    <property type="protein sequence ID" value="KRR21311.1"/>
    <property type="molecule type" value="Genomic_DNA"/>
</dbReference>
<protein>
    <submittedName>
        <fullName evidence="1">Uncharacterized protein</fullName>
    </submittedName>
</protein>